<evidence type="ECO:0000313" key="5">
    <source>
        <dbReference type="Proteomes" id="UP000321361"/>
    </source>
</evidence>
<dbReference type="OrthoDB" id="34624at2"/>
<evidence type="ECO:0000259" key="1">
    <source>
        <dbReference type="PROSITE" id="PS50943"/>
    </source>
</evidence>
<dbReference type="SUPFAM" id="SSF47413">
    <property type="entry name" value="lambda repressor-like DNA-binding domains"/>
    <property type="match status" value="1"/>
</dbReference>
<dbReference type="GO" id="GO:0003677">
    <property type="term" value="F:DNA binding"/>
    <property type="evidence" value="ECO:0007669"/>
    <property type="project" value="InterPro"/>
</dbReference>
<dbReference type="InterPro" id="IPR001387">
    <property type="entry name" value="Cro/C1-type_HTH"/>
</dbReference>
<dbReference type="InterPro" id="IPR010057">
    <property type="entry name" value="Transcription_activator_Rgg_C"/>
</dbReference>
<accession>A0A179EWE1</accession>
<dbReference type="InterPro" id="IPR053163">
    <property type="entry name" value="HTH-type_regulator_Rgg"/>
</dbReference>
<evidence type="ECO:0000313" key="2">
    <source>
        <dbReference type="EMBL" id="GEK37807.1"/>
    </source>
</evidence>
<name>A0A179EWE1_ENTTH</name>
<dbReference type="RefSeq" id="WP_067481254.1">
    <property type="nucleotide sequence ID" value="NZ_BJUG01000012.1"/>
</dbReference>
<dbReference type="Proteomes" id="UP000078516">
    <property type="component" value="Unassembled WGS sequence"/>
</dbReference>
<proteinExistence type="predicted"/>
<organism evidence="3 4">
    <name type="scientific">Enterococcus thailandicus</name>
    <dbReference type="NCBI Taxonomy" id="417368"/>
    <lineage>
        <taxon>Bacteria</taxon>
        <taxon>Bacillati</taxon>
        <taxon>Bacillota</taxon>
        <taxon>Bacilli</taxon>
        <taxon>Lactobacillales</taxon>
        <taxon>Enterococcaceae</taxon>
        <taxon>Enterococcus</taxon>
    </lineage>
</organism>
<protein>
    <submittedName>
        <fullName evidence="2">Transcriptional regulator</fullName>
    </submittedName>
</protein>
<keyword evidence="4" id="KW-1185">Reference proteome</keyword>
<dbReference type="InterPro" id="IPR010982">
    <property type="entry name" value="Lambda_DNA-bd_dom_sf"/>
</dbReference>
<dbReference type="AlphaFoldDB" id="A0A179EWE1"/>
<dbReference type="EMBL" id="LWMN01000001">
    <property type="protein sequence ID" value="OAQ57163.1"/>
    <property type="molecule type" value="Genomic_DNA"/>
</dbReference>
<reference evidence="3 4" key="1">
    <citation type="submission" date="2016-04" db="EMBL/GenBank/DDBJ databases">
        <title>Draft genome of an Enterococcus thailandicus strain isolated from bovine feces.</title>
        <authorList>
            <person name="Beukers A.G."/>
            <person name="Zaheer R."/>
            <person name="Goji N."/>
            <person name="Cook S.R."/>
            <person name="Amoako K."/>
            <person name="Chaves A.V."/>
            <person name="Ward M.P."/>
            <person name="Mcallister T.A."/>
        </authorList>
    </citation>
    <scope>NUCLEOTIDE SEQUENCE [LARGE SCALE GENOMIC DNA]</scope>
    <source>
        <strain evidence="3 4">F0711D 46</strain>
    </source>
</reference>
<sequence length="298" mass="35605">MKNYGETIRTIRLKKNMPQKVLYQDILSKSYAIRLEQGKHDISFYLLLKILARFPMEIDEFLYIHQNYQESETEWFYEEFSKRGNQTDSTALFSLKEHYLKTYTEHSADHPWKLQLDARLDQLVYYQETNKLTKDSVSLQTTTKIKQTLSSIQSWTIEDFRFFANTLDLLDSTDRVLYFQSILPAMDRYKNFEKARNVICVLLVNAIHELIEDFHIEGIPALLTTLYDFSDKAHQMFFRNYYHFYLGLWQILTNHPNGEKKARAAIELLKQMDYHYHTEILTLTLTRTLRQKETNSTD</sequence>
<reference evidence="2 5" key="2">
    <citation type="submission" date="2019-07" db="EMBL/GenBank/DDBJ databases">
        <title>Whole genome shotgun sequence of Enterococcus thailandicus NBRC 101867.</title>
        <authorList>
            <person name="Hosoyama A."/>
            <person name="Uohara A."/>
            <person name="Ohji S."/>
            <person name="Ichikawa N."/>
        </authorList>
    </citation>
    <scope>NUCLEOTIDE SEQUENCE [LARGE SCALE GENOMIC DNA]</scope>
    <source>
        <strain evidence="2 5">NBRC 101867</strain>
    </source>
</reference>
<dbReference type="Gene3D" id="1.25.40.10">
    <property type="entry name" value="Tetratricopeptide repeat domain"/>
    <property type="match status" value="1"/>
</dbReference>
<dbReference type="PROSITE" id="PS50943">
    <property type="entry name" value="HTH_CROC1"/>
    <property type="match status" value="1"/>
</dbReference>
<dbReference type="Pfam" id="PF21259">
    <property type="entry name" value="Rgg_C"/>
    <property type="match status" value="1"/>
</dbReference>
<comment type="caution">
    <text evidence="3">The sequence shown here is derived from an EMBL/GenBank/DDBJ whole genome shotgun (WGS) entry which is preliminary data.</text>
</comment>
<dbReference type="NCBIfam" id="TIGR01716">
    <property type="entry name" value="RGG_Cterm"/>
    <property type="match status" value="1"/>
</dbReference>
<gene>
    <name evidence="3" type="ORF">A6E74_01985</name>
    <name evidence="2" type="ORF">ETH01_20940</name>
</gene>
<dbReference type="KEGG" id="eth:CK496_07695"/>
<dbReference type="PATRIC" id="fig|417368.6.peg.851"/>
<dbReference type="Proteomes" id="UP000321361">
    <property type="component" value="Unassembled WGS sequence"/>
</dbReference>
<dbReference type="PANTHER" id="PTHR37038">
    <property type="entry name" value="TRANSCRIPTIONAL REGULATOR-RELATED"/>
    <property type="match status" value="1"/>
</dbReference>
<dbReference type="CDD" id="cd00093">
    <property type="entry name" value="HTH_XRE"/>
    <property type="match status" value="1"/>
</dbReference>
<dbReference type="InterPro" id="IPR011990">
    <property type="entry name" value="TPR-like_helical_dom_sf"/>
</dbReference>
<dbReference type="EMBL" id="BJUG01000012">
    <property type="protein sequence ID" value="GEK37807.1"/>
    <property type="molecule type" value="Genomic_DNA"/>
</dbReference>
<evidence type="ECO:0000313" key="4">
    <source>
        <dbReference type="Proteomes" id="UP000078516"/>
    </source>
</evidence>
<dbReference type="SMART" id="SM00530">
    <property type="entry name" value="HTH_XRE"/>
    <property type="match status" value="1"/>
</dbReference>
<dbReference type="PANTHER" id="PTHR37038:SF12">
    <property type="entry name" value="TRANSCRIPTIONAL REGULATOR"/>
    <property type="match status" value="1"/>
</dbReference>
<evidence type="ECO:0000313" key="3">
    <source>
        <dbReference type="EMBL" id="OAQ57163.1"/>
    </source>
</evidence>
<feature type="domain" description="HTH cro/C1-type" evidence="1">
    <location>
        <begin position="8"/>
        <end position="61"/>
    </location>
</feature>
<dbReference type="GeneID" id="77487521"/>